<comment type="caution">
    <text evidence="2">The sequence shown here is derived from an EMBL/GenBank/DDBJ whole genome shotgun (WGS) entry which is preliminary data.</text>
</comment>
<evidence type="ECO:0000313" key="2">
    <source>
        <dbReference type="EMBL" id="KAI5340018.1"/>
    </source>
</evidence>
<reference evidence="2 3" key="1">
    <citation type="journal article" date="2022" name="G3 (Bethesda)">
        <title>Whole-genome sequence and methylome profiling of the almond [Prunus dulcis (Mill.) D.A. Webb] cultivar 'Nonpareil'.</title>
        <authorList>
            <person name="D'Amico-Willman K.M."/>
            <person name="Ouma W.Z."/>
            <person name="Meulia T."/>
            <person name="Sideli G.M."/>
            <person name="Gradziel T.M."/>
            <person name="Fresnedo-Ramirez J."/>
        </authorList>
    </citation>
    <scope>NUCLEOTIDE SEQUENCE [LARGE SCALE GENOMIC DNA]</scope>
    <source>
        <strain evidence="2">Clone GOH B32 T37-40</strain>
    </source>
</reference>
<dbReference type="Proteomes" id="UP001054821">
    <property type="component" value="Chromosome 3"/>
</dbReference>
<evidence type="ECO:0000313" key="3">
    <source>
        <dbReference type="Proteomes" id="UP001054821"/>
    </source>
</evidence>
<accession>A0AAD4WBK9</accession>
<keyword evidence="3" id="KW-1185">Reference proteome</keyword>
<feature type="compositionally biased region" description="Acidic residues" evidence="1">
    <location>
        <begin position="23"/>
        <end position="37"/>
    </location>
</feature>
<sequence>MQLADGLRWNSNDSEAISVESVDGGDDAEDDVEDDDDERRIPTICRTDRIMPLTMEIDRAVFTKSTHRTPSDGAGRLESPILIKTEVPRGSDL</sequence>
<dbReference type="AlphaFoldDB" id="A0AAD4WBK9"/>
<organism evidence="2 3">
    <name type="scientific">Prunus dulcis</name>
    <name type="common">Almond</name>
    <name type="synonym">Amygdalus dulcis</name>
    <dbReference type="NCBI Taxonomy" id="3755"/>
    <lineage>
        <taxon>Eukaryota</taxon>
        <taxon>Viridiplantae</taxon>
        <taxon>Streptophyta</taxon>
        <taxon>Embryophyta</taxon>
        <taxon>Tracheophyta</taxon>
        <taxon>Spermatophyta</taxon>
        <taxon>Magnoliopsida</taxon>
        <taxon>eudicotyledons</taxon>
        <taxon>Gunneridae</taxon>
        <taxon>Pentapetalae</taxon>
        <taxon>rosids</taxon>
        <taxon>fabids</taxon>
        <taxon>Rosales</taxon>
        <taxon>Rosaceae</taxon>
        <taxon>Amygdaloideae</taxon>
        <taxon>Amygdaleae</taxon>
        <taxon>Prunus</taxon>
    </lineage>
</organism>
<feature type="region of interest" description="Disordered" evidence="1">
    <location>
        <begin position="1"/>
        <end position="41"/>
    </location>
</feature>
<name>A0AAD4WBK9_PRUDU</name>
<gene>
    <name evidence="2" type="ORF">L3X38_019292</name>
</gene>
<evidence type="ECO:0000256" key="1">
    <source>
        <dbReference type="SAM" id="MobiDB-lite"/>
    </source>
</evidence>
<dbReference type="EMBL" id="JAJFAZ020000003">
    <property type="protein sequence ID" value="KAI5340018.1"/>
    <property type="molecule type" value="Genomic_DNA"/>
</dbReference>
<proteinExistence type="predicted"/>
<protein>
    <submittedName>
        <fullName evidence="2">Uncharacterized protein</fullName>
    </submittedName>
</protein>
<feature type="region of interest" description="Disordered" evidence="1">
    <location>
        <begin position="61"/>
        <end position="93"/>
    </location>
</feature>